<comment type="caution">
    <text evidence="2">The sequence shown here is derived from an EMBL/GenBank/DDBJ whole genome shotgun (WGS) entry which is preliminary data.</text>
</comment>
<feature type="domain" description="Peptidase M28" evidence="1">
    <location>
        <begin position="202"/>
        <end position="388"/>
    </location>
</feature>
<accession>A0A7C2V8M0</accession>
<gene>
    <name evidence="2" type="ORF">ENO77_00245</name>
</gene>
<proteinExistence type="predicted"/>
<name>A0A7C2V8M0_9CREN</name>
<dbReference type="EMBL" id="DSGT01000001">
    <property type="protein sequence ID" value="HEW52610.1"/>
    <property type="molecule type" value="Genomic_DNA"/>
</dbReference>
<organism evidence="2">
    <name type="scientific">Ignisphaera aggregans</name>
    <dbReference type="NCBI Taxonomy" id="334771"/>
    <lineage>
        <taxon>Archaea</taxon>
        <taxon>Thermoproteota</taxon>
        <taxon>Thermoprotei</taxon>
        <taxon>Desulfurococcales</taxon>
        <taxon>Desulfurococcaceae</taxon>
        <taxon>Ignisphaera</taxon>
    </lineage>
</organism>
<evidence type="ECO:0000259" key="1">
    <source>
        <dbReference type="Pfam" id="PF04389"/>
    </source>
</evidence>
<dbReference type="AlphaFoldDB" id="A0A7C2V8M0"/>
<dbReference type="Pfam" id="PF04389">
    <property type="entry name" value="Peptidase_M28"/>
    <property type="match status" value="1"/>
</dbReference>
<dbReference type="InterPro" id="IPR007484">
    <property type="entry name" value="Peptidase_M28"/>
</dbReference>
<evidence type="ECO:0000313" key="2">
    <source>
        <dbReference type="EMBL" id="HEW52610.1"/>
    </source>
</evidence>
<dbReference type="SUPFAM" id="SSF53187">
    <property type="entry name" value="Zn-dependent exopeptidases"/>
    <property type="match status" value="1"/>
</dbReference>
<protein>
    <submittedName>
        <fullName evidence="2">M28 family peptidase</fullName>
    </submittedName>
</protein>
<reference evidence="2" key="1">
    <citation type="journal article" date="2020" name="mSystems">
        <title>Genome- and Community-Level Interaction Insights into Carbon Utilization and Element Cycling Functions of Hydrothermarchaeota in Hydrothermal Sediment.</title>
        <authorList>
            <person name="Zhou Z."/>
            <person name="Liu Y."/>
            <person name="Xu W."/>
            <person name="Pan J."/>
            <person name="Luo Z.H."/>
            <person name="Li M."/>
        </authorList>
    </citation>
    <scope>NUCLEOTIDE SEQUENCE [LARGE SCALE GENOMIC DNA]</scope>
    <source>
        <strain evidence="2">SpSt-16</strain>
    </source>
</reference>
<sequence>MISLENGIEWIAARLSSTGESVAGTRKEIQTIELIRELLENHTDYIHLENVEVLSWDEELCAIYVDGTPYECSVHPPYRGDVNIDFSAKDVVFIRSFDDIERMCRSIEGKLVVVEGFGDPSYVTIYAYLLRRLDPRAIVFVDRYETRRRVVSEDDLLSRYKTLEPPAIPAIHVPNSVGRALKRGHRVQMALKTSLRPAHGFNVIAEINGRDCGMLYLTAHHDRWFNSITDDTLGVALLIELARSGILKTILRNSITLAFFTAEEGFSNPLTSFYWLVGSRKHVVENAHRLLDTISLVVNVDVIYRGRTMYATSNMLARGLLLDLGVDPSDIEHDSMLFDSFAFTMSGIPSITIHNYYDAINDGLYHSTLDSTMVIDHRGLSRAVNAVYRLLKGFSNLLSPAKLSAYIDLGEKMLAHELAQRRLPLELSLLLYNVLAKLKSCSDTETVSRFGPTLHRILTTTWVSKLIYKGIEVYERTSYLYCSEDGVVLPLGIELGDACYSHVLHNLESLAYILRC</sequence>
<dbReference type="Gene3D" id="3.40.630.10">
    <property type="entry name" value="Zn peptidases"/>
    <property type="match status" value="1"/>
</dbReference>
<dbReference type="Gene3D" id="3.50.30.30">
    <property type="match status" value="1"/>
</dbReference>